<sequence length="82" mass="9870">MLLWQWCLSETLSRDFHIDHSFKMIPFGKQVFNGVNQIRWQTFGFHHRFHQLNGNAFTFTDNACIHIVWTHTEQRNAMHKLA</sequence>
<organism evidence="1 2">
    <name type="scientific">Vibrio cholerae</name>
    <dbReference type="NCBI Taxonomy" id="666"/>
    <lineage>
        <taxon>Bacteria</taxon>
        <taxon>Pseudomonadati</taxon>
        <taxon>Pseudomonadota</taxon>
        <taxon>Gammaproteobacteria</taxon>
        <taxon>Vibrionales</taxon>
        <taxon>Vibrionaceae</taxon>
        <taxon>Vibrio</taxon>
    </lineage>
</organism>
<dbReference type="Proteomes" id="UP000041770">
    <property type="component" value="Unassembled WGS sequence"/>
</dbReference>
<evidence type="ECO:0000313" key="2">
    <source>
        <dbReference type="Proteomes" id="UP000041770"/>
    </source>
</evidence>
<name>A0A655XWH7_VIBCL</name>
<evidence type="ECO:0000313" key="1">
    <source>
        <dbReference type="EMBL" id="CSC78989.1"/>
    </source>
</evidence>
<dbReference type="AlphaFoldDB" id="A0A655XWH7"/>
<protein>
    <submittedName>
        <fullName evidence="1">Uncharacterized protein</fullName>
    </submittedName>
</protein>
<accession>A0A655XWH7</accession>
<proteinExistence type="predicted"/>
<reference evidence="1 2" key="1">
    <citation type="submission" date="2015-07" db="EMBL/GenBank/DDBJ databases">
        <authorList>
            <consortium name="Pathogen Informatics"/>
        </authorList>
    </citation>
    <scope>NUCLEOTIDE SEQUENCE [LARGE SCALE GENOMIC DNA]</scope>
    <source>
        <strain evidence="1 2">A316</strain>
    </source>
</reference>
<gene>
    <name evidence="1" type="ORF">ERS013200_02286</name>
</gene>
<dbReference type="EMBL" id="CWQY01000014">
    <property type="protein sequence ID" value="CSC78989.1"/>
    <property type="molecule type" value="Genomic_DNA"/>
</dbReference>